<gene>
    <name evidence="2" type="ORF">G0L98_23710</name>
    <name evidence="1" type="ORF">G0M00_24495</name>
</gene>
<name>A0A707YSL0_SALTM</name>
<dbReference type="InterPro" id="IPR027417">
    <property type="entry name" value="P-loop_NTPase"/>
</dbReference>
<evidence type="ECO:0000313" key="2">
    <source>
        <dbReference type="EMBL" id="HAD0946193.1"/>
    </source>
</evidence>
<dbReference type="PANTHER" id="PTHR11070">
    <property type="entry name" value="UVRD / RECB / PCRA DNA HELICASE FAMILY MEMBER"/>
    <property type="match status" value="1"/>
</dbReference>
<proteinExistence type="predicted"/>
<feature type="non-terminal residue" evidence="1">
    <location>
        <position position="156"/>
    </location>
</feature>
<dbReference type="AlphaFoldDB" id="A0A707YSL0"/>
<protein>
    <submittedName>
        <fullName evidence="1">AAA family ATPase</fullName>
    </submittedName>
</protein>
<dbReference type="EMBL" id="DAANQF010000064">
    <property type="protein sequence ID" value="HAD0946193.1"/>
    <property type="molecule type" value="Genomic_DNA"/>
</dbReference>
<dbReference type="GO" id="GO:0031297">
    <property type="term" value="P:replication fork processing"/>
    <property type="evidence" value="ECO:0007669"/>
    <property type="project" value="TreeGrafter"/>
</dbReference>
<evidence type="ECO:0000313" key="1">
    <source>
        <dbReference type="EMBL" id="HAD0247758.1"/>
    </source>
</evidence>
<dbReference type="GO" id="GO:0005524">
    <property type="term" value="F:ATP binding"/>
    <property type="evidence" value="ECO:0007669"/>
    <property type="project" value="InterPro"/>
</dbReference>
<comment type="caution">
    <text evidence="1">The sequence shown here is derived from an EMBL/GenBank/DDBJ whole genome shotgun (WGS) entry which is preliminary data.</text>
</comment>
<dbReference type="GO" id="GO:0043138">
    <property type="term" value="F:3'-5' DNA helicase activity"/>
    <property type="evidence" value="ECO:0007669"/>
    <property type="project" value="TreeGrafter"/>
</dbReference>
<sequence>MKQLPPDTPEQSLITQYKGPRLVVKAYAGTGKTTTLVKYAHNNLDSRILYLAYNRAIRDEAREKFPANVDCKTSHQLAYATIGRGYQHKLSGNLRLTDIAQAVNTKNWTFAKDILDTLNAFMCSADMRILYTHFARADTGKVLTSKQERYQIQVVE</sequence>
<dbReference type="EMBL" id="DAANKK010000068">
    <property type="protein sequence ID" value="HAD0247758.1"/>
    <property type="molecule type" value="Genomic_DNA"/>
</dbReference>
<dbReference type="Gene3D" id="3.40.50.300">
    <property type="entry name" value="P-loop containing nucleotide triphosphate hydrolases"/>
    <property type="match status" value="1"/>
</dbReference>
<dbReference type="SUPFAM" id="SSF52540">
    <property type="entry name" value="P-loop containing nucleoside triphosphate hydrolases"/>
    <property type="match status" value="1"/>
</dbReference>
<dbReference type="PANTHER" id="PTHR11070:SF30">
    <property type="entry name" value="F-BOX DNA HELICASE 1"/>
    <property type="match status" value="1"/>
</dbReference>
<dbReference type="GO" id="GO:0003677">
    <property type="term" value="F:DNA binding"/>
    <property type="evidence" value="ECO:0007669"/>
    <property type="project" value="InterPro"/>
</dbReference>
<reference evidence="1" key="2">
    <citation type="submission" date="2019-08" db="EMBL/GenBank/DDBJ databases">
        <authorList>
            <consortium name="NCBI Pathogen Detection Project"/>
        </authorList>
    </citation>
    <scope>NUCLEOTIDE SEQUENCE</scope>
    <source>
        <strain evidence="2">Tha14</strain>
        <strain evidence="1">Tha16</strain>
    </source>
</reference>
<dbReference type="GO" id="GO:0000724">
    <property type="term" value="P:double-strand break repair via homologous recombination"/>
    <property type="evidence" value="ECO:0007669"/>
    <property type="project" value="TreeGrafter"/>
</dbReference>
<organism evidence="1">
    <name type="scientific">Salmonella typhimurium</name>
    <dbReference type="NCBI Taxonomy" id="90371"/>
    <lineage>
        <taxon>Bacteria</taxon>
        <taxon>Pseudomonadati</taxon>
        <taxon>Pseudomonadota</taxon>
        <taxon>Gammaproteobacteria</taxon>
        <taxon>Enterobacterales</taxon>
        <taxon>Enterobacteriaceae</taxon>
        <taxon>Salmonella</taxon>
    </lineage>
</organism>
<accession>A0A707YSL0</accession>
<dbReference type="InterPro" id="IPR000212">
    <property type="entry name" value="DNA_helicase_UvrD/REP"/>
</dbReference>
<reference evidence="1" key="1">
    <citation type="journal article" date="2018" name="Genome Biol.">
        <title>SKESA: strategic k-mer extension for scrupulous assemblies.</title>
        <authorList>
            <person name="Souvorov A."/>
            <person name="Agarwala R."/>
            <person name="Lipman D.J."/>
        </authorList>
    </citation>
    <scope>NUCLEOTIDE SEQUENCE</scope>
    <source>
        <strain evidence="2">Tha14</strain>
        <strain evidence="1">Tha16</strain>
    </source>
</reference>